<accession>A0A392QUM1</accession>
<feature type="transmembrane region" description="Helical" evidence="1">
    <location>
        <begin position="28"/>
        <end position="48"/>
    </location>
</feature>
<keyword evidence="1" id="KW-1133">Transmembrane helix</keyword>
<reference evidence="2 3" key="1">
    <citation type="journal article" date="2018" name="Front. Plant Sci.">
        <title>Red Clover (Trifolium pratense) and Zigzag Clover (T. medium) - A Picture of Genomic Similarities and Differences.</title>
        <authorList>
            <person name="Dluhosova J."/>
            <person name="Istvanek J."/>
            <person name="Nedelnik J."/>
            <person name="Repkova J."/>
        </authorList>
    </citation>
    <scope>NUCLEOTIDE SEQUENCE [LARGE SCALE GENOMIC DNA]</scope>
    <source>
        <strain evidence="3">cv. 10/8</strain>
        <tissue evidence="2">Leaf</tissue>
    </source>
</reference>
<dbReference type="AlphaFoldDB" id="A0A392QUM1"/>
<proteinExistence type="predicted"/>
<keyword evidence="1" id="KW-0472">Membrane</keyword>
<evidence type="ECO:0000313" key="2">
    <source>
        <dbReference type="EMBL" id="MCI27697.1"/>
    </source>
</evidence>
<sequence length="49" mass="5493">FASVVDFRFNKLGCDRKLMFMNDVGDDFLVSYGFLVCCYCEGGVLGIVE</sequence>
<organism evidence="2 3">
    <name type="scientific">Trifolium medium</name>
    <dbReference type="NCBI Taxonomy" id="97028"/>
    <lineage>
        <taxon>Eukaryota</taxon>
        <taxon>Viridiplantae</taxon>
        <taxon>Streptophyta</taxon>
        <taxon>Embryophyta</taxon>
        <taxon>Tracheophyta</taxon>
        <taxon>Spermatophyta</taxon>
        <taxon>Magnoliopsida</taxon>
        <taxon>eudicotyledons</taxon>
        <taxon>Gunneridae</taxon>
        <taxon>Pentapetalae</taxon>
        <taxon>rosids</taxon>
        <taxon>fabids</taxon>
        <taxon>Fabales</taxon>
        <taxon>Fabaceae</taxon>
        <taxon>Papilionoideae</taxon>
        <taxon>50 kb inversion clade</taxon>
        <taxon>NPAAA clade</taxon>
        <taxon>Hologalegina</taxon>
        <taxon>IRL clade</taxon>
        <taxon>Trifolieae</taxon>
        <taxon>Trifolium</taxon>
    </lineage>
</organism>
<evidence type="ECO:0000313" key="3">
    <source>
        <dbReference type="Proteomes" id="UP000265520"/>
    </source>
</evidence>
<comment type="caution">
    <text evidence="2">The sequence shown here is derived from an EMBL/GenBank/DDBJ whole genome shotgun (WGS) entry which is preliminary data.</text>
</comment>
<name>A0A392QUM1_9FABA</name>
<keyword evidence="1" id="KW-0812">Transmembrane</keyword>
<feature type="non-terminal residue" evidence="2">
    <location>
        <position position="1"/>
    </location>
</feature>
<dbReference type="Proteomes" id="UP000265520">
    <property type="component" value="Unassembled WGS sequence"/>
</dbReference>
<keyword evidence="3" id="KW-1185">Reference proteome</keyword>
<evidence type="ECO:0000256" key="1">
    <source>
        <dbReference type="SAM" id="Phobius"/>
    </source>
</evidence>
<protein>
    <submittedName>
        <fullName evidence="2">Uncharacterized protein</fullName>
    </submittedName>
</protein>
<dbReference type="EMBL" id="LXQA010160909">
    <property type="protein sequence ID" value="MCI27697.1"/>
    <property type="molecule type" value="Genomic_DNA"/>
</dbReference>